<sequence>MPVSVNQDSNESLFKPVTHGIQLFKEVKELNSQNPSFMVKIRDSDPRKSRPNLSATFYRKYFKKNQQDVKLQFRKESWPTTIIYKTGHRGRRMLVSLKTRGSHGCSSCSQTQLQSLWRYQKRSLNDEEASQSE</sequence>
<keyword evidence="2" id="KW-0805">Transcription regulation</keyword>
<evidence type="ECO:0000313" key="6">
    <source>
        <dbReference type="EMBL" id="RYQ86755.1"/>
    </source>
</evidence>
<evidence type="ECO:0000256" key="4">
    <source>
        <dbReference type="ARBA" id="ARBA00023163"/>
    </source>
</evidence>
<evidence type="ECO:0000256" key="3">
    <source>
        <dbReference type="ARBA" id="ARBA00023125"/>
    </source>
</evidence>
<proteinExistence type="predicted"/>
<dbReference type="EMBL" id="SDMP01000020">
    <property type="protein sequence ID" value="RYQ86755.1"/>
    <property type="molecule type" value="Genomic_DNA"/>
</dbReference>
<keyword evidence="3" id="KW-0238">DNA-binding</keyword>
<protein>
    <submittedName>
        <fullName evidence="6">Uncharacterized protein</fullName>
    </submittedName>
</protein>
<gene>
    <name evidence="6" type="ORF">Ahy_B10g106390</name>
</gene>
<organism evidence="6 7">
    <name type="scientific">Arachis hypogaea</name>
    <name type="common">Peanut</name>
    <dbReference type="NCBI Taxonomy" id="3818"/>
    <lineage>
        <taxon>Eukaryota</taxon>
        <taxon>Viridiplantae</taxon>
        <taxon>Streptophyta</taxon>
        <taxon>Embryophyta</taxon>
        <taxon>Tracheophyta</taxon>
        <taxon>Spermatophyta</taxon>
        <taxon>Magnoliopsida</taxon>
        <taxon>eudicotyledons</taxon>
        <taxon>Gunneridae</taxon>
        <taxon>Pentapetalae</taxon>
        <taxon>rosids</taxon>
        <taxon>fabids</taxon>
        <taxon>Fabales</taxon>
        <taxon>Fabaceae</taxon>
        <taxon>Papilionoideae</taxon>
        <taxon>50 kb inversion clade</taxon>
        <taxon>dalbergioids sensu lato</taxon>
        <taxon>Dalbergieae</taxon>
        <taxon>Pterocarpus clade</taxon>
        <taxon>Arachis</taxon>
    </lineage>
</organism>
<reference evidence="6 7" key="1">
    <citation type="submission" date="2019-01" db="EMBL/GenBank/DDBJ databases">
        <title>Sequencing of cultivated peanut Arachis hypogaea provides insights into genome evolution and oil improvement.</title>
        <authorList>
            <person name="Chen X."/>
        </authorList>
    </citation>
    <scope>NUCLEOTIDE SEQUENCE [LARGE SCALE GENOMIC DNA]</scope>
    <source>
        <strain evidence="7">cv. Fuhuasheng</strain>
        <tissue evidence="6">Leaves</tissue>
    </source>
</reference>
<dbReference type="Proteomes" id="UP000289738">
    <property type="component" value="Chromosome B10"/>
</dbReference>
<evidence type="ECO:0000313" key="7">
    <source>
        <dbReference type="Proteomes" id="UP000289738"/>
    </source>
</evidence>
<evidence type="ECO:0000256" key="1">
    <source>
        <dbReference type="ARBA" id="ARBA00004123"/>
    </source>
</evidence>
<dbReference type="Gene3D" id="2.40.330.10">
    <property type="entry name" value="DNA-binding pseudobarrel domain"/>
    <property type="match status" value="1"/>
</dbReference>
<evidence type="ECO:0000256" key="2">
    <source>
        <dbReference type="ARBA" id="ARBA00023015"/>
    </source>
</evidence>
<comment type="caution">
    <text evidence="6">The sequence shown here is derived from an EMBL/GenBank/DDBJ whole genome shotgun (WGS) entry which is preliminary data.</text>
</comment>
<accession>A0A444XAN6</accession>
<dbReference type="InterPro" id="IPR015300">
    <property type="entry name" value="DNA-bd_pseudobarrel_sf"/>
</dbReference>
<keyword evidence="5" id="KW-0539">Nucleus</keyword>
<keyword evidence="4" id="KW-0804">Transcription</keyword>
<comment type="subcellular location">
    <subcellularLocation>
        <location evidence="1">Nucleus</location>
    </subcellularLocation>
</comment>
<evidence type="ECO:0000256" key="5">
    <source>
        <dbReference type="ARBA" id="ARBA00023242"/>
    </source>
</evidence>
<name>A0A444XAN6_ARAHY</name>
<keyword evidence="7" id="KW-1185">Reference proteome</keyword>
<dbReference type="GO" id="GO:0005634">
    <property type="term" value="C:nucleus"/>
    <property type="evidence" value="ECO:0007669"/>
    <property type="project" value="UniProtKB-SubCell"/>
</dbReference>
<dbReference type="AlphaFoldDB" id="A0A444XAN6"/>
<dbReference type="GO" id="GO:0003677">
    <property type="term" value="F:DNA binding"/>
    <property type="evidence" value="ECO:0007669"/>
    <property type="project" value="UniProtKB-KW"/>
</dbReference>